<dbReference type="Pfam" id="PF00583">
    <property type="entry name" value="Acetyltransf_1"/>
    <property type="match status" value="1"/>
</dbReference>
<evidence type="ECO:0000259" key="3">
    <source>
        <dbReference type="PROSITE" id="PS51186"/>
    </source>
</evidence>
<dbReference type="InterPro" id="IPR050680">
    <property type="entry name" value="YpeA/RimI_acetyltransf"/>
</dbReference>
<organism evidence="4 5">
    <name type="scientific">Paenibacillus physcomitrellae</name>
    <dbReference type="NCBI Taxonomy" id="1619311"/>
    <lineage>
        <taxon>Bacteria</taxon>
        <taxon>Bacillati</taxon>
        <taxon>Bacillota</taxon>
        <taxon>Bacilli</taxon>
        <taxon>Bacillales</taxon>
        <taxon>Paenibacillaceae</taxon>
        <taxon>Paenibacillus</taxon>
    </lineage>
</organism>
<reference evidence="5" key="1">
    <citation type="journal article" date="2019" name="Int. J. Syst. Evol. Microbiol.">
        <title>The Global Catalogue of Microorganisms (GCM) 10K type strain sequencing project: providing services to taxonomists for standard genome sequencing and annotation.</title>
        <authorList>
            <consortium name="The Broad Institute Genomics Platform"/>
            <consortium name="The Broad Institute Genome Sequencing Center for Infectious Disease"/>
            <person name="Wu L."/>
            <person name="Ma J."/>
        </authorList>
    </citation>
    <scope>NUCLEOTIDE SEQUENCE [LARGE SCALE GENOMIC DNA]</scope>
    <source>
        <strain evidence="5">CGMCC 1.15044</strain>
    </source>
</reference>
<dbReference type="PROSITE" id="PS51186">
    <property type="entry name" value="GNAT"/>
    <property type="match status" value="1"/>
</dbReference>
<name>A0ABQ1FL17_9BACL</name>
<feature type="domain" description="N-acetyltransferase" evidence="3">
    <location>
        <begin position="34"/>
        <end position="194"/>
    </location>
</feature>
<dbReference type="PANTHER" id="PTHR43420">
    <property type="entry name" value="ACETYLTRANSFERASE"/>
    <property type="match status" value="1"/>
</dbReference>
<keyword evidence="2" id="KW-0012">Acyltransferase</keyword>
<evidence type="ECO:0000256" key="1">
    <source>
        <dbReference type="ARBA" id="ARBA00022679"/>
    </source>
</evidence>
<sequence>METFDYFGRREHNNVRRNMWRITGRKVISKMMKYIIRPVIENDIAFLWDMLYESLFAPEGQEPFNKEIINEPLISKYVEGWGRPGDFGFIAMNNEDKPVGSVTARYFSESNKGYGFIDKDVPELGMAILKEYRGTGIGTALLEELFKEARRKKIGRISLSVDPSNKAAMRLYQRFGFEEVGKIGTSLTMVANLVDFDGQDRN</sequence>
<dbReference type="SUPFAM" id="SSF55729">
    <property type="entry name" value="Acyl-CoA N-acyltransferases (Nat)"/>
    <property type="match status" value="1"/>
</dbReference>
<dbReference type="Proteomes" id="UP000609323">
    <property type="component" value="Unassembled WGS sequence"/>
</dbReference>
<evidence type="ECO:0000256" key="2">
    <source>
        <dbReference type="ARBA" id="ARBA00023315"/>
    </source>
</evidence>
<dbReference type="RefSeq" id="WP_229752465.1">
    <property type="nucleotide sequence ID" value="NZ_BMHF01000001.1"/>
</dbReference>
<accession>A0ABQ1FL17</accession>
<dbReference type="InterPro" id="IPR000182">
    <property type="entry name" value="GNAT_dom"/>
</dbReference>
<keyword evidence="1" id="KW-0808">Transferase</keyword>
<dbReference type="InterPro" id="IPR016181">
    <property type="entry name" value="Acyl_CoA_acyltransferase"/>
</dbReference>
<protein>
    <recommendedName>
        <fullName evidence="3">N-acetyltransferase domain-containing protein</fullName>
    </recommendedName>
</protein>
<gene>
    <name evidence="4" type="ORF">GCM10010917_00030</name>
</gene>
<keyword evidence="5" id="KW-1185">Reference proteome</keyword>
<dbReference type="EMBL" id="BMHF01000001">
    <property type="protein sequence ID" value="GGA19391.1"/>
    <property type="molecule type" value="Genomic_DNA"/>
</dbReference>
<comment type="caution">
    <text evidence="4">The sequence shown here is derived from an EMBL/GenBank/DDBJ whole genome shotgun (WGS) entry which is preliminary data.</text>
</comment>
<dbReference type="Gene3D" id="3.40.630.30">
    <property type="match status" value="1"/>
</dbReference>
<dbReference type="CDD" id="cd04301">
    <property type="entry name" value="NAT_SF"/>
    <property type="match status" value="1"/>
</dbReference>
<evidence type="ECO:0000313" key="4">
    <source>
        <dbReference type="EMBL" id="GGA19391.1"/>
    </source>
</evidence>
<dbReference type="PANTHER" id="PTHR43420:SF49">
    <property type="entry name" value="AMINO GROUP ACETYL TRANSFERASE"/>
    <property type="match status" value="1"/>
</dbReference>
<proteinExistence type="predicted"/>
<evidence type="ECO:0000313" key="5">
    <source>
        <dbReference type="Proteomes" id="UP000609323"/>
    </source>
</evidence>